<evidence type="ECO:0000313" key="3">
    <source>
        <dbReference type="Proteomes" id="UP000316612"/>
    </source>
</evidence>
<organism evidence="2 3">
    <name type="scientific">Glutamicibacter uratoxydans</name>
    <name type="common">Arthrobacter uratoxydans</name>
    <dbReference type="NCBI Taxonomy" id="43667"/>
    <lineage>
        <taxon>Bacteria</taxon>
        <taxon>Bacillati</taxon>
        <taxon>Actinomycetota</taxon>
        <taxon>Actinomycetes</taxon>
        <taxon>Micrococcales</taxon>
        <taxon>Micrococcaceae</taxon>
        <taxon>Glutamicibacter</taxon>
    </lineage>
</organism>
<dbReference type="Proteomes" id="UP000316612">
    <property type="component" value="Unassembled WGS sequence"/>
</dbReference>
<evidence type="ECO:0000256" key="1">
    <source>
        <dbReference type="SAM" id="Phobius"/>
    </source>
</evidence>
<reference evidence="2 3" key="1">
    <citation type="submission" date="2019-06" db="EMBL/GenBank/DDBJ databases">
        <title>Whole genome shotgun sequence of Glutamicibacter uratoxydans NBRC 15515.</title>
        <authorList>
            <person name="Hosoyama A."/>
            <person name="Uohara A."/>
            <person name="Ohji S."/>
            <person name="Ichikawa N."/>
        </authorList>
    </citation>
    <scope>NUCLEOTIDE SEQUENCE [LARGE SCALE GENOMIC DNA]</scope>
    <source>
        <strain evidence="2 3">NBRC 15515</strain>
    </source>
</reference>
<proteinExistence type="predicted"/>
<name>A0A4Y4DRS4_GLUUR</name>
<keyword evidence="1" id="KW-0472">Membrane</keyword>
<dbReference type="RefSeq" id="WP_141366936.1">
    <property type="nucleotide sequence ID" value="NZ_BAAAJL010000004.1"/>
</dbReference>
<evidence type="ECO:0000313" key="2">
    <source>
        <dbReference type="EMBL" id="GED07626.1"/>
    </source>
</evidence>
<dbReference type="OrthoDB" id="4953932at2"/>
<keyword evidence="1" id="KW-1133">Transmembrane helix</keyword>
<comment type="caution">
    <text evidence="2">The sequence shown here is derived from an EMBL/GenBank/DDBJ whole genome shotgun (WGS) entry which is preliminary data.</text>
</comment>
<sequence>MKMRLLGVVMLLLSVGVFVFALDNTQRSLATTCWVTSTLLFIAAAMLLLSGIVGSSSATVSDSQQKRRR</sequence>
<dbReference type="EMBL" id="BJNY01000023">
    <property type="protein sequence ID" value="GED07626.1"/>
    <property type="molecule type" value="Genomic_DNA"/>
</dbReference>
<keyword evidence="1" id="KW-0812">Transmembrane</keyword>
<gene>
    <name evidence="2" type="ORF">AUR04nite_31580</name>
</gene>
<accession>A0A4Y4DRS4</accession>
<keyword evidence="3" id="KW-1185">Reference proteome</keyword>
<protein>
    <submittedName>
        <fullName evidence="2">Uncharacterized protein</fullName>
    </submittedName>
</protein>
<feature type="transmembrane region" description="Helical" evidence="1">
    <location>
        <begin position="37"/>
        <end position="60"/>
    </location>
</feature>
<dbReference type="AlphaFoldDB" id="A0A4Y4DRS4"/>